<dbReference type="Proteomes" id="UP001202328">
    <property type="component" value="Unassembled WGS sequence"/>
</dbReference>
<accession>A0AAD4SM87</accession>
<dbReference type="PANTHER" id="PTHR44329:SF128">
    <property type="entry name" value="SERINE_THREONINE-PROTEIN KINASE STY46"/>
    <property type="match status" value="1"/>
</dbReference>
<evidence type="ECO:0000256" key="6">
    <source>
        <dbReference type="ARBA" id="ARBA00022741"/>
    </source>
</evidence>
<organism evidence="14 15">
    <name type="scientific">Papaver atlanticum</name>
    <dbReference type="NCBI Taxonomy" id="357466"/>
    <lineage>
        <taxon>Eukaryota</taxon>
        <taxon>Viridiplantae</taxon>
        <taxon>Streptophyta</taxon>
        <taxon>Embryophyta</taxon>
        <taxon>Tracheophyta</taxon>
        <taxon>Spermatophyta</taxon>
        <taxon>Magnoliopsida</taxon>
        <taxon>Ranunculales</taxon>
        <taxon>Papaveraceae</taxon>
        <taxon>Papaveroideae</taxon>
        <taxon>Papaver</taxon>
    </lineage>
</organism>
<evidence type="ECO:0000313" key="14">
    <source>
        <dbReference type="EMBL" id="KAI3914060.1"/>
    </source>
</evidence>
<dbReference type="InterPro" id="IPR045865">
    <property type="entry name" value="ACT-like_dom_sf"/>
</dbReference>
<dbReference type="Gene3D" id="1.10.510.10">
    <property type="entry name" value="Transferase(Phosphotransferase) domain 1"/>
    <property type="match status" value="1"/>
</dbReference>
<feature type="domain" description="Protein kinase" evidence="12">
    <location>
        <begin position="289"/>
        <end position="546"/>
    </location>
</feature>
<dbReference type="SUPFAM" id="SSF56112">
    <property type="entry name" value="Protein kinase-like (PK-like)"/>
    <property type="match status" value="1"/>
</dbReference>
<dbReference type="Pfam" id="PF07714">
    <property type="entry name" value="PK_Tyr_Ser-Thr"/>
    <property type="match status" value="1"/>
</dbReference>
<dbReference type="InterPro" id="IPR051681">
    <property type="entry name" value="Ser/Thr_Kinases-Pseudokinases"/>
</dbReference>
<dbReference type="FunFam" id="3.30.200.20:FF:000060">
    <property type="entry name" value="Serine/threonine-protein kinase isoform 1"/>
    <property type="match status" value="1"/>
</dbReference>
<dbReference type="AlphaFoldDB" id="A0AAD4SM87"/>
<gene>
    <name evidence="14" type="ORF">MKW98_010872</name>
</gene>
<evidence type="ECO:0000256" key="2">
    <source>
        <dbReference type="ARBA" id="ARBA00012513"/>
    </source>
</evidence>
<dbReference type="PROSITE" id="PS51671">
    <property type="entry name" value="ACT"/>
    <property type="match status" value="1"/>
</dbReference>
<keyword evidence="8" id="KW-0067">ATP-binding</keyword>
<dbReference type="InterPro" id="IPR001245">
    <property type="entry name" value="Ser-Thr/Tyr_kinase_cat_dom"/>
</dbReference>
<evidence type="ECO:0000256" key="10">
    <source>
        <dbReference type="ARBA" id="ARBA00048679"/>
    </source>
</evidence>
<evidence type="ECO:0000259" key="13">
    <source>
        <dbReference type="PROSITE" id="PS51671"/>
    </source>
</evidence>
<dbReference type="PRINTS" id="PR00109">
    <property type="entry name" value="TYRKINASE"/>
</dbReference>
<evidence type="ECO:0000256" key="1">
    <source>
        <dbReference type="ARBA" id="ARBA00010507"/>
    </source>
</evidence>
<dbReference type="EMBL" id="JAJJMB010009426">
    <property type="protein sequence ID" value="KAI3914060.1"/>
    <property type="molecule type" value="Genomic_DNA"/>
</dbReference>
<evidence type="ECO:0000313" key="15">
    <source>
        <dbReference type="Proteomes" id="UP001202328"/>
    </source>
</evidence>
<protein>
    <recommendedName>
        <fullName evidence="2">non-specific serine/threonine protein kinase</fullName>
        <ecNumber evidence="2">2.7.11.1</ecNumber>
    </recommendedName>
</protein>
<evidence type="ECO:0000256" key="3">
    <source>
        <dbReference type="ARBA" id="ARBA00022527"/>
    </source>
</evidence>
<feature type="region of interest" description="Disordered" evidence="11">
    <location>
        <begin position="1"/>
        <end position="28"/>
    </location>
</feature>
<dbReference type="PROSITE" id="PS00108">
    <property type="entry name" value="PROTEIN_KINASE_ST"/>
    <property type="match status" value="1"/>
</dbReference>
<dbReference type="GO" id="GO:0005524">
    <property type="term" value="F:ATP binding"/>
    <property type="evidence" value="ECO:0007669"/>
    <property type="project" value="UniProtKB-KW"/>
</dbReference>
<feature type="domain" description="ACT" evidence="13">
    <location>
        <begin position="174"/>
        <end position="259"/>
    </location>
</feature>
<dbReference type="SUPFAM" id="SSF55021">
    <property type="entry name" value="ACT-like"/>
    <property type="match status" value="1"/>
</dbReference>
<keyword evidence="15" id="KW-1185">Reference proteome</keyword>
<dbReference type="InterPro" id="IPR011009">
    <property type="entry name" value="Kinase-like_dom_sf"/>
</dbReference>
<feature type="region of interest" description="Disordered" evidence="11">
    <location>
        <begin position="252"/>
        <end position="275"/>
    </location>
</feature>
<dbReference type="PANTHER" id="PTHR44329">
    <property type="entry name" value="SERINE/THREONINE-PROTEIN KINASE TNNI3K-RELATED"/>
    <property type="match status" value="1"/>
</dbReference>
<dbReference type="Gene3D" id="3.30.70.260">
    <property type="match status" value="1"/>
</dbReference>
<feature type="compositionally biased region" description="Basic and acidic residues" evidence="11">
    <location>
        <begin position="258"/>
        <end position="274"/>
    </location>
</feature>
<comment type="catalytic activity">
    <reaction evidence="9">
        <text>L-threonyl-[protein] + ATP = O-phospho-L-threonyl-[protein] + ADP + H(+)</text>
        <dbReference type="Rhea" id="RHEA:46608"/>
        <dbReference type="Rhea" id="RHEA-COMP:11060"/>
        <dbReference type="Rhea" id="RHEA-COMP:11605"/>
        <dbReference type="ChEBI" id="CHEBI:15378"/>
        <dbReference type="ChEBI" id="CHEBI:30013"/>
        <dbReference type="ChEBI" id="CHEBI:30616"/>
        <dbReference type="ChEBI" id="CHEBI:61977"/>
        <dbReference type="ChEBI" id="CHEBI:456216"/>
        <dbReference type="EC" id="2.7.11.1"/>
    </reaction>
</comment>
<comment type="catalytic activity">
    <reaction evidence="10">
        <text>L-seryl-[protein] + ATP = O-phospho-L-seryl-[protein] + ADP + H(+)</text>
        <dbReference type="Rhea" id="RHEA:17989"/>
        <dbReference type="Rhea" id="RHEA-COMP:9863"/>
        <dbReference type="Rhea" id="RHEA-COMP:11604"/>
        <dbReference type="ChEBI" id="CHEBI:15378"/>
        <dbReference type="ChEBI" id="CHEBI:29999"/>
        <dbReference type="ChEBI" id="CHEBI:30616"/>
        <dbReference type="ChEBI" id="CHEBI:83421"/>
        <dbReference type="ChEBI" id="CHEBI:456216"/>
        <dbReference type="EC" id="2.7.11.1"/>
    </reaction>
</comment>
<keyword evidence="7" id="KW-0418">Kinase</keyword>
<dbReference type="FunFam" id="1.10.510.10:FF:000316">
    <property type="entry name" value="serine/threonine-protein kinase HT1"/>
    <property type="match status" value="1"/>
</dbReference>
<reference evidence="14" key="1">
    <citation type="submission" date="2022-04" db="EMBL/GenBank/DDBJ databases">
        <title>A functionally conserved STORR gene fusion in Papaver species that diverged 16.8 million years ago.</title>
        <authorList>
            <person name="Catania T."/>
        </authorList>
    </citation>
    <scope>NUCLEOTIDE SEQUENCE</scope>
    <source>
        <strain evidence="14">S-188037</strain>
    </source>
</reference>
<keyword evidence="3" id="KW-0723">Serine/threonine-protein kinase</keyword>
<name>A0AAD4SM87_9MAGN</name>
<evidence type="ECO:0000256" key="4">
    <source>
        <dbReference type="ARBA" id="ARBA00022553"/>
    </source>
</evidence>
<keyword evidence="6" id="KW-0547">Nucleotide-binding</keyword>
<dbReference type="PROSITE" id="PS50011">
    <property type="entry name" value="PROTEIN_KINASE_DOM"/>
    <property type="match status" value="1"/>
</dbReference>
<evidence type="ECO:0000256" key="7">
    <source>
        <dbReference type="ARBA" id="ARBA00022777"/>
    </source>
</evidence>
<dbReference type="InterPro" id="IPR002912">
    <property type="entry name" value="ACT_dom"/>
</dbReference>
<evidence type="ECO:0000256" key="9">
    <source>
        <dbReference type="ARBA" id="ARBA00047899"/>
    </source>
</evidence>
<dbReference type="CDD" id="cd04928">
    <property type="entry name" value="ACT_TyrKc"/>
    <property type="match status" value="1"/>
</dbReference>
<dbReference type="SMART" id="SM00220">
    <property type="entry name" value="S_TKc"/>
    <property type="match status" value="1"/>
</dbReference>
<evidence type="ECO:0000259" key="12">
    <source>
        <dbReference type="PROSITE" id="PS50011"/>
    </source>
</evidence>
<evidence type="ECO:0000256" key="8">
    <source>
        <dbReference type="ARBA" id="ARBA00022840"/>
    </source>
</evidence>
<dbReference type="GO" id="GO:0004674">
    <property type="term" value="F:protein serine/threonine kinase activity"/>
    <property type="evidence" value="ECO:0007669"/>
    <property type="project" value="UniProtKB-KW"/>
</dbReference>
<dbReference type="EC" id="2.7.11.1" evidence="2"/>
<dbReference type="InterPro" id="IPR008271">
    <property type="entry name" value="Ser/Thr_kinase_AS"/>
</dbReference>
<dbReference type="InterPro" id="IPR000719">
    <property type="entry name" value="Prot_kinase_dom"/>
</dbReference>
<dbReference type="CDD" id="cd13999">
    <property type="entry name" value="STKc_MAP3K-like"/>
    <property type="match status" value="1"/>
</dbReference>
<sequence length="686" mass="78223">MAMDDNESCNSRTVDSSPTHPRQQRQKLEVYNEVLRRLKDSNNEEALTPGFEDELWSHFHRLPTRYALDVNAERAEDVLKHKRLLQLAHDPANRPAFDVRLVQVPAASNGSDYTLREGDAQSPIYSSKQRVHPPPAFGSSPNLEALALEAGGSDDDDGDSIENESVHFTRPMHEITFSTDDKPKLLSQLTSLLAEIGLNIQEAHAFSTNDGYSLDVFVVEGWEDEETEHLRQAVKKEVSKFEKKFWSKSQVHPVSSVDNHEQSGSEQTSDHVKIPTDGTDVWEIDAAQLKFENKVASGSYGDLYKGTYCSQEVAIKVLKPERVNEDMQQEFAQEVYIMRKVRHKNVVQFIGACTKTPSLCIVTEFMSGGSVYDFLHKHKGVFKLPSLLKVAIDVSKGMNYLHQNNIIHRDLKAANLLMDENEVVKVADFGVARVQVQSGVMTAETGTYRWMAPEVIEHKPYDHKADVFSFAIVLWELLTGKLPYEYLTPLQAAVGVVQKGLRPTIPKQTHPKLAELLEKCWQQDPSLRPDFSEIIDILRQITKEVIDDEEEQRKKDKPNRFPRNRRDFTRNILSLNKNSRWIRKVRFRVSIHVEVQELLKGNPIIHVEVRELSKGNPNNKEMFIYRGVVLHMQGNWTAVLLLQSRTDGLELMLFKVEWLDMVWSRDGCESGFGVAAEDGGWDYCFV</sequence>
<comment type="similarity">
    <text evidence="1">Belongs to the protein kinase superfamily. TKL Ser/Thr protein kinase family. RAF subfamily.</text>
</comment>
<evidence type="ECO:0000256" key="5">
    <source>
        <dbReference type="ARBA" id="ARBA00022679"/>
    </source>
</evidence>
<dbReference type="Gene3D" id="3.30.200.20">
    <property type="entry name" value="Phosphorylase Kinase, domain 1"/>
    <property type="match status" value="1"/>
</dbReference>
<evidence type="ECO:0000256" key="11">
    <source>
        <dbReference type="SAM" id="MobiDB-lite"/>
    </source>
</evidence>
<proteinExistence type="inferred from homology"/>
<comment type="caution">
    <text evidence="14">The sequence shown here is derived from an EMBL/GenBank/DDBJ whole genome shotgun (WGS) entry which is preliminary data.</text>
</comment>
<keyword evidence="4" id="KW-0597">Phosphoprotein</keyword>
<feature type="compositionally biased region" description="Polar residues" evidence="11">
    <location>
        <begin position="8"/>
        <end position="21"/>
    </location>
</feature>
<keyword evidence="5" id="KW-0808">Transferase</keyword>